<organism evidence="10 11">
    <name type="scientific">Talaromyces proteolyticus</name>
    <dbReference type="NCBI Taxonomy" id="1131652"/>
    <lineage>
        <taxon>Eukaryota</taxon>
        <taxon>Fungi</taxon>
        <taxon>Dikarya</taxon>
        <taxon>Ascomycota</taxon>
        <taxon>Pezizomycotina</taxon>
        <taxon>Eurotiomycetes</taxon>
        <taxon>Eurotiomycetidae</taxon>
        <taxon>Eurotiales</taxon>
        <taxon>Trichocomaceae</taxon>
        <taxon>Talaromyces</taxon>
        <taxon>Talaromyces sect. Bacilispori</taxon>
    </lineage>
</organism>
<dbReference type="EMBL" id="JAJTJA010000002">
    <property type="protein sequence ID" value="KAH8703798.1"/>
    <property type="molecule type" value="Genomic_DNA"/>
</dbReference>
<evidence type="ECO:0000256" key="5">
    <source>
        <dbReference type="ARBA" id="ARBA00022833"/>
    </source>
</evidence>
<keyword evidence="5" id="KW-0862">Zinc</keyword>
<evidence type="ECO:0000313" key="11">
    <source>
        <dbReference type="Proteomes" id="UP001201262"/>
    </source>
</evidence>
<comment type="caution">
    <text evidence="10">The sequence shown here is derived from an EMBL/GenBank/DDBJ whole genome shotgun (WGS) entry which is preliminary data.</text>
</comment>
<evidence type="ECO:0000259" key="9">
    <source>
        <dbReference type="PROSITE" id="PS50157"/>
    </source>
</evidence>
<evidence type="ECO:0000256" key="6">
    <source>
        <dbReference type="ARBA" id="ARBA00023242"/>
    </source>
</evidence>
<gene>
    <name evidence="10" type="ORF">BGW36DRAFT_423347</name>
</gene>
<dbReference type="SUPFAM" id="SSF57667">
    <property type="entry name" value="beta-beta-alpha zinc fingers"/>
    <property type="match status" value="1"/>
</dbReference>
<dbReference type="SMART" id="SM00355">
    <property type="entry name" value="ZnF_C2H2"/>
    <property type="match status" value="2"/>
</dbReference>
<feature type="domain" description="C2H2-type" evidence="9">
    <location>
        <begin position="36"/>
        <end position="64"/>
    </location>
</feature>
<evidence type="ECO:0000256" key="8">
    <source>
        <dbReference type="SAM" id="MobiDB-lite"/>
    </source>
</evidence>
<comment type="subcellular location">
    <subcellularLocation>
        <location evidence="1">Nucleus</location>
    </subcellularLocation>
</comment>
<keyword evidence="4 7" id="KW-0863">Zinc-finger</keyword>
<dbReference type="GO" id="GO:0000785">
    <property type="term" value="C:chromatin"/>
    <property type="evidence" value="ECO:0007669"/>
    <property type="project" value="TreeGrafter"/>
</dbReference>
<dbReference type="InterPro" id="IPR007219">
    <property type="entry name" value="XnlR_reg_dom"/>
</dbReference>
<dbReference type="CDD" id="cd12148">
    <property type="entry name" value="fungal_TF_MHR"/>
    <property type="match status" value="1"/>
</dbReference>
<keyword evidence="11" id="KW-1185">Reference proteome</keyword>
<feature type="compositionally biased region" description="Low complexity" evidence="8">
    <location>
        <begin position="128"/>
        <end position="137"/>
    </location>
</feature>
<dbReference type="GO" id="GO:0000978">
    <property type="term" value="F:RNA polymerase II cis-regulatory region sequence-specific DNA binding"/>
    <property type="evidence" value="ECO:0007669"/>
    <property type="project" value="InterPro"/>
</dbReference>
<evidence type="ECO:0000313" key="10">
    <source>
        <dbReference type="EMBL" id="KAH8703798.1"/>
    </source>
</evidence>
<feature type="region of interest" description="Disordered" evidence="8">
    <location>
        <begin position="61"/>
        <end position="104"/>
    </location>
</feature>
<dbReference type="Pfam" id="PF04082">
    <property type="entry name" value="Fungal_trans"/>
    <property type="match status" value="1"/>
</dbReference>
<dbReference type="InterPro" id="IPR036236">
    <property type="entry name" value="Znf_C2H2_sf"/>
</dbReference>
<dbReference type="Proteomes" id="UP001201262">
    <property type="component" value="Unassembled WGS sequence"/>
</dbReference>
<dbReference type="PROSITE" id="PS00028">
    <property type="entry name" value="ZINC_FINGER_C2H2_1"/>
    <property type="match status" value="2"/>
</dbReference>
<keyword evidence="3" id="KW-0677">Repeat</keyword>
<dbReference type="PANTHER" id="PTHR40626">
    <property type="entry name" value="MIP31509P"/>
    <property type="match status" value="1"/>
</dbReference>
<evidence type="ECO:0000256" key="2">
    <source>
        <dbReference type="ARBA" id="ARBA00022723"/>
    </source>
</evidence>
<dbReference type="Gene3D" id="3.30.160.60">
    <property type="entry name" value="Classic Zinc Finger"/>
    <property type="match status" value="1"/>
</dbReference>
<dbReference type="PANTHER" id="PTHR40626:SF11">
    <property type="entry name" value="ZINC FINGER PROTEIN YPR022C"/>
    <property type="match status" value="1"/>
</dbReference>
<evidence type="ECO:0000256" key="7">
    <source>
        <dbReference type="PROSITE-ProRule" id="PRU00042"/>
    </source>
</evidence>
<dbReference type="GO" id="GO:0008270">
    <property type="term" value="F:zinc ion binding"/>
    <property type="evidence" value="ECO:0007669"/>
    <property type="project" value="UniProtKB-KW"/>
</dbReference>
<dbReference type="GO" id="GO:0000981">
    <property type="term" value="F:DNA-binding transcription factor activity, RNA polymerase II-specific"/>
    <property type="evidence" value="ECO:0007669"/>
    <property type="project" value="InterPro"/>
</dbReference>
<dbReference type="AlphaFoldDB" id="A0AAD4L400"/>
<reference evidence="10" key="1">
    <citation type="submission" date="2021-12" db="EMBL/GenBank/DDBJ databases">
        <title>Convergent genome expansion in fungi linked to evolution of root-endophyte symbiosis.</title>
        <authorList>
            <consortium name="DOE Joint Genome Institute"/>
            <person name="Ke Y.-H."/>
            <person name="Bonito G."/>
            <person name="Liao H.-L."/>
            <person name="Looney B."/>
            <person name="Rojas-Flechas A."/>
            <person name="Nash J."/>
            <person name="Hameed K."/>
            <person name="Schadt C."/>
            <person name="Martin F."/>
            <person name="Crous P.W."/>
            <person name="Miettinen O."/>
            <person name="Magnuson J.K."/>
            <person name="Labbe J."/>
            <person name="Jacobson D."/>
            <person name="Doktycz M.J."/>
            <person name="Veneault-Fourrey C."/>
            <person name="Kuo A."/>
            <person name="Mondo S."/>
            <person name="Calhoun S."/>
            <person name="Riley R."/>
            <person name="Ohm R."/>
            <person name="LaButti K."/>
            <person name="Andreopoulos B."/>
            <person name="Pangilinan J."/>
            <person name="Nolan M."/>
            <person name="Tritt A."/>
            <person name="Clum A."/>
            <person name="Lipzen A."/>
            <person name="Daum C."/>
            <person name="Barry K."/>
            <person name="Grigoriev I.V."/>
            <person name="Vilgalys R."/>
        </authorList>
    </citation>
    <scope>NUCLEOTIDE SEQUENCE</scope>
    <source>
        <strain evidence="10">PMI_201</strain>
    </source>
</reference>
<evidence type="ECO:0000256" key="3">
    <source>
        <dbReference type="ARBA" id="ARBA00022737"/>
    </source>
</evidence>
<name>A0AAD4L400_9EURO</name>
<feature type="compositionally biased region" description="Polar residues" evidence="8">
    <location>
        <begin position="64"/>
        <end position="89"/>
    </location>
</feature>
<evidence type="ECO:0000256" key="4">
    <source>
        <dbReference type="ARBA" id="ARBA00022771"/>
    </source>
</evidence>
<dbReference type="PROSITE" id="PS50157">
    <property type="entry name" value="ZINC_FINGER_C2H2_2"/>
    <property type="match status" value="2"/>
</dbReference>
<accession>A0AAD4L400</accession>
<dbReference type="GO" id="GO:0006351">
    <property type="term" value="P:DNA-templated transcription"/>
    <property type="evidence" value="ECO:0007669"/>
    <property type="project" value="InterPro"/>
</dbReference>
<feature type="domain" description="C2H2-type" evidence="9">
    <location>
        <begin position="7"/>
        <end position="36"/>
    </location>
</feature>
<dbReference type="GO" id="GO:0005634">
    <property type="term" value="C:nucleus"/>
    <property type="evidence" value="ECO:0007669"/>
    <property type="project" value="UniProtKB-SubCell"/>
</dbReference>
<feature type="compositionally biased region" description="Basic and acidic residues" evidence="8">
    <location>
        <begin position="90"/>
        <end position="99"/>
    </location>
</feature>
<dbReference type="InterPro" id="IPR013087">
    <property type="entry name" value="Znf_C2H2_type"/>
</dbReference>
<keyword evidence="2" id="KW-0479">Metal-binding</keyword>
<dbReference type="GeneID" id="70250112"/>
<evidence type="ECO:0000256" key="1">
    <source>
        <dbReference type="ARBA" id="ARBA00004123"/>
    </source>
</evidence>
<feature type="region of interest" description="Disordered" evidence="8">
    <location>
        <begin position="125"/>
        <end position="147"/>
    </location>
</feature>
<sequence length="737" mass="82009">MSGIQRFYCNHHGCDKSFQRREHLKRHSLNHTNQTILCPRCQKVFYRNDLLQRHLILKHGIRKSSPNHGTASDKSPGQSDAGSNSTAEHISSERQDPDHNMSVQEMNDSMDHHIQPNQQQNLALVPDQGQSSHHSGGCSYQTPPSYERAPILSVPSIGRTTALPSAPPECPDGFDIGNFSIQSANATPHMDWLFQLQPEFPSGVVPGQPNAHTVQPLQPAIPTFGPSTINNPTQLDFEMYTNLLSHVPTRAEFSFLIATPELASRLIENAIAHLNLFAPFFHSHTRNINFLPTDMCASLLAIGLLISHYKGAHELGCILLPQLRASILKLINKPIGYPQMWILETMFLVEYAGMFFGDRADVEASDIIHGAVVAIGRRLRIAQSVKLSSAVSPDPSLQQTWYDWAKKESLNRLAYCIFMSDVQHAVFFGHVRPVSSPLGITLELPCDDALWNAPSAEEWEIRLRESNSSSIKFNEIYHSLTLNETHNLKALSSKIYSNFLLLTAFSSLALSAKKQTKDPFWNASQAENCVKFAQDTLYGIITLHPSCTLRTSSHMTYHLTAISLCTTLDHLETATNVGYSRAGTTPAEETRLATMRLLTREKVTTEAANHAVELLRLYVGQRSSSPNQNPNPFDGVLESSPFETTALYFGVLTLWAYLYSQGFDSETSTYSFSQPEQRGMVPILDDLSTAINAGDMHGCVKFWREIVPPVTLRLTEKKGANAREYATVLKNLAASLV</sequence>
<keyword evidence="6" id="KW-0539">Nucleus</keyword>
<protein>
    <submittedName>
        <fullName evidence="10">Fungal-specific transcription factor domain-containing protein</fullName>
    </submittedName>
</protein>
<proteinExistence type="predicted"/>
<dbReference type="InterPro" id="IPR051059">
    <property type="entry name" value="VerF-like"/>
</dbReference>
<dbReference type="RefSeq" id="XP_046076816.1">
    <property type="nucleotide sequence ID" value="XM_046219825.1"/>
</dbReference>